<reference evidence="5 6" key="2">
    <citation type="submission" date="2020-08" db="EMBL/GenBank/DDBJ databases">
        <title>Adhaeribacter dokdonensis sp. nov., isolated from the rhizosphere of Elymus tsukushiensis, a plant native to the Dokdo Islands, Republic of Korea.</title>
        <authorList>
            <person name="Ghim S.Y."/>
        </authorList>
    </citation>
    <scope>NUCLEOTIDE SEQUENCE [LARGE SCALE GENOMIC DNA]</scope>
    <source>
        <strain evidence="5 6">KUDC8001</strain>
    </source>
</reference>
<dbReference type="PANTHER" id="PTHR46796">
    <property type="entry name" value="HTH-TYPE TRANSCRIPTIONAL ACTIVATOR RHAS-RELATED"/>
    <property type="match status" value="1"/>
</dbReference>
<dbReference type="InterPro" id="IPR046532">
    <property type="entry name" value="DUF6597"/>
</dbReference>
<evidence type="ECO:0000256" key="2">
    <source>
        <dbReference type="ARBA" id="ARBA00023125"/>
    </source>
</evidence>
<keyword evidence="1" id="KW-0805">Transcription regulation</keyword>
<dbReference type="AlphaFoldDB" id="A0A7L7LAU6"/>
<name>A0A7L7LAU6_9BACT</name>
<organism evidence="5 6">
    <name type="scientific">Adhaeribacter radiodurans</name>
    <dbReference type="NCBI Taxonomy" id="2745197"/>
    <lineage>
        <taxon>Bacteria</taxon>
        <taxon>Pseudomonadati</taxon>
        <taxon>Bacteroidota</taxon>
        <taxon>Cytophagia</taxon>
        <taxon>Cytophagales</taxon>
        <taxon>Hymenobacteraceae</taxon>
        <taxon>Adhaeribacter</taxon>
    </lineage>
</organism>
<sequence length="257" mass="29543">MLYQKFSPCPVLSPYVECYYVWENDEPVIEKLIVESPPSAFSAIVFNYADDYFVTSKNQSLQLVPRQFIVGQLTRSYALHFPGKIGTAAIVFKPTGAASIFNISMYAYTEERTDLKAILPVAFIENIVEAIKGAANASAKARYLEQFLIHFYEINCPIPDVIDKAANQIVERYGQVNINELCAEYAISRRQFERKFLQKVGLSPKFYSRLRRLGHLCASMAGKREVNWQDLYFDSDYYDQSHFIKDFTEFTGRHLSI</sequence>
<accession>A0A7L7LAU6</accession>
<dbReference type="InterPro" id="IPR018060">
    <property type="entry name" value="HTH_AraC"/>
</dbReference>
<dbReference type="GO" id="GO:0043565">
    <property type="term" value="F:sequence-specific DNA binding"/>
    <property type="evidence" value="ECO:0007669"/>
    <property type="project" value="InterPro"/>
</dbReference>
<keyword evidence="3" id="KW-0804">Transcription</keyword>
<evidence type="ECO:0000313" key="6">
    <source>
        <dbReference type="Proteomes" id="UP000514509"/>
    </source>
</evidence>
<evidence type="ECO:0000259" key="4">
    <source>
        <dbReference type="PROSITE" id="PS01124"/>
    </source>
</evidence>
<feature type="domain" description="HTH araC/xylS-type" evidence="4">
    <location>
        <begin position="163"/>
        <end position="257"/>
    </location>
</feature>
<dbReference type="SMART" id="SM00342">
    <property type="entry name" value="HTH_ARAC"/>
    <property type="match status" value="1"/>
</dbReference>
<dbReference type="InterPro" id="IPR050204">
    <property type="entry name" value="AraC_XylS_family_regulators"/>
</dbReference>
<reference evidence="5 6" key="1">
    <citation type="submission" date="2020-06" db="EMBL/GenBank/DDBJ databases">
        <authorList>
            <person name="Hwang Y.J."/>
        </authorList>
    </citation>
    <scope>NUCLEOTIDE SEQUENCE [LARGE SCALE GENOMIC DNA]</scope>
    <source>
        <strain evidence="5 6">KUDC8001</strain>
    </source>
</reference>
<evidence type="ECO:0000256" key="3">
    <source>
        <dbReference type="ARBA" id="ARBA00023163"/>
    </source>
</evidence>
<dbReference type="KEGG" id="add:HUW48_18845"/>
<dbReference type="GO" id="GO:0003700">
    <property type="term" value="F:DNA-binding transcription factor activity"/>
    <property type="evidence" value="ECO:0007669"/>
    <property type="project" value="InterPro"/>
</dbReference>
<evidence type="ECO:0000256" key="1">
    <source>
        <dbReference type="ARBA" id="ARBA00023015"/>
    </source>
</evidence>
<dbReference type="PANTHER" id="PTHR46796:SF13">
    <property type="entry name" value="HTH-TYPE TRANSCRIPTIONAL ACTIVATOR RHAS"/>
    <property type="match status" value="1"/>
</dbReference>
<proteinExistence type="predicted"/>
<protein>
    <submittedName>
        <fullName evidence="5">AraC family transcriptional regulator</fullName>
    </submittedName>
</protein>
<dbReference type="Pfam" id="PF20240">
    <property type="entry name" value="DUF6597"/>
    <property type="match status" value="1"/>
</dbReference>
<evidence type="ECO:0000313" key="5">
    <source>
        <dbReference type="EMBL" id="QMU29956.1"/>
    </source>
</evidence>
<dbReference type="PROSITE" id="PS01124">
    <property type="entry name" value="HTH_ARAC_FAMILY_2"/>
    <property type="match status" value="1"/>
</dbReference>
<dbReference type="Pfam" id="PF12833">
    <property type="entry name" value="HTH_18"/>
    <property type="match status" value="1"/>
</dbReference>
<dbReference type="RefSeq" id="WP_182412415.1">
    <property type="nucleotide sequence ID" value="NZ_CP055153.1"/>
</dbReference>
<gene>
    <name evidence="5" type="ORF">HUW48_18845</name>
</gene>
<keyword evidence="6" id="KW-1185">Reference proteome</keyword>
<dbReference type="Gene3D" id="1.10.10.60">
    <property type="entry name" value="Homeodomain-like"/>
    <property type="match status" value="1"/>
</dbReference>
<keyword evidence="2" id="KW-0238">DNA-binding</keyword>
<dbReference type="EMBL" id="CP055153">
    <property type="protein sequence ID" value="QMU29956.1"/>
    <property type="molecule type" value="Genomic_DNA"/>
</dbReference>
<dbReference type="Proteomes" id="UP000514509">
    <property type="component" value="Chromosome"/>
</dbReference>